<comment type="caution">
    <text evidence="1">The sequence shown here is derived from an EMBL/GenBank/DDBJ whole genome shotgun (WGS) entry which is preliminary data.</text>
</comment>
<protein>
    <submittedName>
        <fullName evidence="1">DUF2827 domain-containing protein</fullName>
    </submittedName>
</protein>
<evidence type="ECO:0000313" key="2">
    <source>
        <dbReference type="Proteomes" id="UP001596103"/>
    </source>
</evidence>
<dbReference type="EMBL" id="JBHSMP010000003">
    <property type="protein sequence ID" value="MFC5427363.1"/>
    <property type="molecule type" value="Genomic_DNA"/>
</dbReference>
<dbReference type="RefSeq" id="WP_377708732.1">
    <property type="nucleotide sequence ID" value="NZ_JBHSMP010000003.1"/>
</dbReference>
<sequence length="382" mass="43423">MKRQRIGITIGLLRPDETLWNNGIKQNAVFLADALRHCPSVASVVLVNTTSVPLTSALPWDLSRHPTLDFNDAKDQLDLVIELGGQVDSARTEYLKARGVRLVSYCCGFEYIHAAEAMIFGKSLWGGNLFVNDRYDDLWVIPQVAGNSQSYLEVMRRQSGRVVPFVWSPEFIEARCREFPHNGIYRPHVGSRRLTVMEPNIDVVKFCLYPILIAELVYRERPGAIDLVQVANALSLAQGHVDFIALMNQLDIVREHKAVFTGHHDTPTFLAQNTDIVISHQMENPLNYFYLEVCWQGYPLVHNASLCPDLGYYYEGNNAQRGAARLIEAIDYHDLHAESYRTWQRRLIGRYAPGNRAVVRTYQALLDQLLSRPVRGASTRQK</sequence>
<keyword evidence="2" id="KW-1185">Reference proteome</keyword>
<accession>A0ABW0J2V4</accession>
<dbReference type="InterPro" id="IPR021234">
    <property type="entry name" value="DUF2827"/>
</dbReference>
<organism evidence="1 2">
    <name type="scientific">Paraburkholderia denitrificans</name>
    <dbReference type="NCBI Taxonomy" id="694025"/>
    <lineage>
        <taxon>Bacteria</taxon>
        <taxon>Pseudomonadati</taxon>
        <taxon>Pseudomonadota</taxon>
        <taxon>Betaproteobacteria</taxon>
        <taxon>Burkholderiales</taxon>
        <taxon>Burkholderiaceae</taxon>
        <taxon>Paraburkholderia</taxon>
    </lineage>
</organism>
<dbReference type="Pfam" id="PF10933">
    <property type="entry name" value="DUF2827"/>
    <property type="match status" value="1"/>
</dbReference>
<gene>
    <name evidence="1" type="ORF">ACFPTO_00830</name>
</gene>
<reference evidence="2" key="1">
    <citation type="journal article" date="2019" name="Int. J. Syst. Evol. Microbiol.">
        <title>The Global Catalogue of Microorganisms (GCM) 10K type strain sequencing project: providing services to taxonomists for standard genome sequencing and annotation.</title>
        <authorList>
            <consortium name="The Broad Institute Genomics Platform"/>
            <consortium name="The Broad Institute Genome Sequencing Center for Infectious Disease"/>
            <person name="Wu L."/>
            <person name="Ma J."/>
        </authorList>
    </citation>
    <scope>NUCLEOTIDE SEQUENCE [LARGE SCALE GENOMIC DNA]</scope>
    <source>
        <strain evidence="2">CCUG 56042</strain>
    </source>
</reference>
<dbReference type="Proteomes" id="UP001596103">
    <property type="component" value="Unassembled WGS sequence"/>
</dbReference>
<name>A0ABW0J2V4_9BURK</name>
<evidence type="ECO:0000313" key="1">
    <source>
        <dbReference type="EMBL" id="MFC5427363.1"/>
    </source>
</evidence>
<proteinExistence type="predicted"/>